<accession>A0A1Y1V629</accession>
<name>A0A1Y1V629_9FUNG</name>
<evidence type="ECO:0000313" key="2">
    <source>
        <dbReference type="EMBL" id="ORX46863.1"/>
    </source>
</evidence>
<reference evidence="2 3" key="2">
    <citation type="submission" date="2016-08" db="EMBL/GenBank/DDBJ databases">
        <title>Pervasive Adenine N6-methylation of Active Genes in Fungi.</title>
        <authorList>
            <consortium name="DOE Joint Genome Institute"/>
            <person name="Mondo S.J."/>
            <person name="Dannebaum R.O."/>
            <person name="Kuo R.C."/>
            <person name="Labutti K."/>
            <person name="Haridas S."/>
            <person name="Kuo A."/>
            <person name="Salamov A."/>
            <person name="Ahrendt S.R."/>
            <person name="Lipzen A."/>
            <person name="Sullivan W."/>
            <person name="Andreopoulos W.B."/>
            <person name="Clum A."/>
            <person name="Lindquist E."/>
            <person name="Daum C."/>
            <person name="Ramamoorthy G.K."/>
            <person name="Gryganskyi A."/>
            <person name="Culley D."/>
            <person name="Magnuson J.K."/>
            <person name="James T.Y."/>
            <person name="O'Malley M.A."/>
            <person name="Stajich J.E."/>
            <person name="Spatafora J.W."/>
            <person name="Visel A."/>
            <person name="Grigoriev I.V."/>
        </authorList>
    </citation>
    <scope>NUCLEOTIDE SEQUENCE [LARGE SCALE GENOMIC DNA]</scope>
    <source>
        <strain evidence="3">finn</strain>
    </source>
</reference>
<dbReference type="EMBL" id="MCFH01000033">
    <property type="protein sequence ID" value="ORX46863.1"/>
    <property type="molecule type" value="Genomic_DNA"/>
</dbReference>
<reference evidence="2 3" key="1">
    <citation type="submission" date="2016-08" db="EMBL/GenBank/DDBJ databases">
        <title>Genomes of anaerobic fungi encode conserved fungal cellulosomes for biomass hydrolysis.</title>
        <authorList>
            <consortium name="DOE Joint Genome Institute"/>
            <person name="Haitjema C.H."/>
            <person name="Gilmore S.P."/>
            <person name="Henske J.K."/>
            <person name="Solomon K.V."/>
            <person name="De Groot R."/>
            <person name="Kuo A."/>
            <person name="Mondo S.J."/>
            <person name="Salamov A.A."/>
            <person name="Labutti K."/>
            <person name="Zhao Z."/>
            <person name="Chiniquy J."/>
            <person name="Barry K."/>
            <person name="Brewer H.M."/>
            <person name="Purvine S.O."/>
            <person name="Wright A.T."/>
            <person name="Boxma B."/>
            <person name="Van Alen T."/>
            <person name="Hackstein J.H."/>
            <person name="Baker S.E."/>
            <person name="Grigoriev I.V."/>
            <person name="O'Malley M.A."/>
        </authorList>
    </citation>
    <scope>NUCLEOTIDE SEQUENCE [LARGE SCALE GENOMIC DNA]</scope>
    <source>
        <strain evidence="3">finn</strain>
    </source>
</reference>
<dbReference type="SUPFAM" id="SSF81383">
    <property type="entry name" value="F-box domain"/>
    <property type="match status" value="1"/>
</dbReference>
<comment type="caution">
    <text evidence="2">The sequence shown here is derived from an EMBL/GenBank/DDBJ whole genome shotgun (WGS) entry which is preliminary data.</text>
</comment>
<dbReference type="PROSITE" id="PS50181">
    <property type="entry name" value="FBOX"/>
    <property type="match status" value="1"/>
</dbReference>
<dbReference type="CDD" id="cd09917">
    <property type="entry name" value="F-box_SF"/>
    <property type="match status" value="1"/>
</dbReference>
<feature type="domain" description="F-box" evidence="1">
    <location>
        <begin position="5"/>
        <end position="54"/>
    </location>
</feature>
<dbReference type="InterPro" id="IPR036047">
    <property type="entry name" value="F-box-like_dom_sf"/>
</dbReference>
<dbReference type="InterPro" id="IPR001810">
    <property type="entry name" value="F-box_dom"/>
</dbReference>
<dbReference type="OrthoDB" id="2146621at2759"/>
<evidence type="ECO:0000313" key="3">
    <source>
        <dbReference type="Proteomes" id="UP000193719"/>
    </source>
</evidence>
<organism evidence="2 3">
    <name type="scientific">Piromyces finnis</name>
    <dbReference type="NCBI Taxonomy" id="1754191"/>
    <lineage>
        <taxon>Eukaryota</taxon>
        <taxon>Fungi</taxon>
        <taxon>Fungi incertae sedis</taxon>
        <taxon>Chytridiomycota</taxon>
        <taxon>Chytridiomycota incertae sedis</taxon>
        <taxon>Neocallimastigomycetes</taxon>
        <taxon>Neocallimastigales</taxon>
        <taxon>Neocallimastigaceae</taxon>
        <taxon>Piromyces</taxon>
    </lineage>
</organism>
<keyword evidence="3" id="KW-1185">Reference proteome</keyword>
<dbReference type="Proteomes" id="UP000193719">
    <property type="component" value="Unassembled WGS sequence"/>
</dbReference>
<proteinExistence type="predicted"/>
<gene>
    <name evidence="2" type="ORF">BCR36DRAFT_356256</name>
</gene>
<sequence length="326" mass="38235">MDNFEKNYTILPVEITLRIFSFLDLTELVELSKINSYYKNLTKIAYIERVINSRLIMEIHLGTEQPINIRYECSKFNRNTEQTTWKPTAIIGSKNRRSVNTKEKIILKRIYFENEPKMTEKDNYNLIHLVKGGMDIKDSGIECIKGEEKLVELHKKLKKNLKNKRKLNLFKIKNKSYKSEKNNFLSKKSFNKEEKINTEFYSDVPIIPNGSVKSVDSISSYLTKHCDDGYMINNQCLYFFDCDELIRDTIKWSFEYKVESVSKGEGETLQKLQPSKLRLPINIFFQNKQDIVSNSKNHNYSKYKAIVKKNMLSILVRFSASAINPI</sequence>
<protein>
    <recommendedName>
        <fullName evidence="1">F-box domain-containing protein</fullName>
    </recommendedName>
</protein>
<evidence type="ECO:0000259" key="1">
    <source>
        <dbReference type="PROSITE" id="PS50181"/>
    </source>
</evidence>
<dbReference type="AlphaFoldDB" id="A0A1Y1V629"/>